<dbReference type="CDD" id="cd04301">
    <property type="entry name" value="NAT_SF"/>
    <property type="match status" value="1"/>
</dbReference>
<keyword evidence="1 4" id="KW-0808">Transferase</keyword>
<dbReference type="GO" id="GO:0016747">
    <property type="term" value="F:acyltransferase activity, transferring groups other than amino-acyl groups"/>
    <property type="evidence" value="ECO:0007669"/>
    <property type="project" value="InterPro"/>
</dbReference>
<dbReference type="Gene3D" id="3.40.630.30">
    <property type="match status" value="1"/>
</dbReference>
<evidence type="ECO:0000256" key="1">
    <source>
        <dbReference type="ARBA" id="ARBA00022679"/>
    </source>
</evidence>
<dbReference type="AlphaFoldDB" id="A0A4Z0M9I9"/>
<dbReference type="EMBL" id="SRLE01000001">
    <property type="protein sequence ID" value="TGD76070.1"/>
    <property type="molecule type" value="Genomic_DNA"/>
</dbReference>
<dbReference type="InterPro" id="IPR016181">
    <property type="entry name" value="Acyl_CoA_acyltransferase"/>
</dbReference>
<name>A0A4Z0M9I9_9GAMM</name>
<dbReference type="PROSITE" id="PS51186">
    <property type="entry name" value="GNAT"/>
    <property type="match status" value="1"/>
</dbReference>
<proteinExistence type="predicted"/>
<dbReference type="PANTHER" id="PTHR43800">
    <property type="entry name" value="PEPTIDYL-LYSINE N-ACETYLTRANSFERASE YJAB"/>
    <property type="match status" value="1"/>
</dbReference>
<dbReference type="RefSeq" id="WP_135440647.1">
    <property type="nucleotide sequence ID" value="NZ_SRLE01000001.1"/>
</dbReference>
<dbReference type="SUPFAM" id="SSF55729">
    <property type="entry name" value="Acyl-CoA N-acyltransferases (Nat)"/>
    <property type="match status" value="1"/>
</dbReference>
<accession>A0A4Z0M9I9</accession>
<gene>
    <name evidence="4" type="ORF">E4634_00530</name>
</gene>
<feature type="domain" description="N-acetyltransferase" evidence="3">
    <location>
        <begin position="4"/>
        <end position="158"/>
    </location>
</feature>
<protein>
    <submittedName>
        <fullName evidence="4">N-acetyltransferase</fullName>
    </submittedName>
</protein>
<evidence type="ECO:0000313" key="4">
    <source>
        <dbReference type="EMBL" id="TGD76070.1"/>
    </source>
</evidence>
<evidence type="ECO:0000259" key="3">
    <source>
        <dbReference type="PROSITE" id="PS51186"/>
    </source>
</evidence>
<reference evidence="4 5" key="1">
    <citation type="submission" date="2019-04" db="EMBL/GenBank/DDBJ databases">
        <title>Taxonomy of novel Haliea sp. from mangrove soil of West Coast of India.</title>
        <authorList>
            <person name="Verma A."/>
            <person name="Kumar P."/>
            <person name="Krishnamurthi S."/>
        </authorList>
    </citation>
    <scope>NUCLEOTIDE SEQUENCE [LARGE SCALE GENOMIC DNA]</scope>
    <source>
        <strain evidence="4 5">SAOS-164</strain>
    </source>
</reference>
<comment type="caution">
    <text evidence="4">The sequence shown here is derived from an EMBL/GenBank/DDBJ whole genome shotgun (WGS) entry which is preliminary data.</text>
</comment>
<evidence type="ECO:0000313" key="5">
    <source>
        <dbReference type="Proteomes" id="UP000298050"/>
    </source>
</evidence>
<dbReference type="OrthoDB" id="572496at2"/>
<dbReference type="InterPro" id="IPR000182">
    <property type="entry name" value="GNAT_dom"/>
</dbReference>
<dbReference type="Proteomes" id="UP000298050">
    <property type="component" value="Unassembled WGS sequence"/>
</dbReference>
<keyword evidence="2" id="KW-0012">Acyltransferase</keyword>
<dbReference type="PANTHER" id="PTHR43800:SF1">
    <property type="entry name" value="PEPTIDYL-LYSINE N-ACETYLTRANSFERASE YJAB"/>
    <property type="match status" value="1"/>
</dbReference>
<organism evidence="4 5">
    <name type="scientific">Mangrovimicrobium sediminis</name>
    <dbReference type="NCBI Taxonomy" id="2562682"/>
    <lineage>
        <taxon>Bacteria</taxon>
        <taxon>Pseudomonadati</taxon>
        <taxon>Pseudomonadota</taxon>
        <taxon>Gammaproteobacteria</taxon>
        <taxon>Cellvibrionales</taxon>
        <taxon>Halieaceae</taxon>
        <taxon>Mangrovimicrobium</taxon>
    </lineage>
</organism>
<sequence>MERFSVRTAGPGELEALIAIDDASSSLYAQAGISMSFDHDHPFVVAEAQRWAAAIERGDVYLACDPKGQPIGFTAAGMVDDQPYLDQLSVLPACMRRGVGAGLLQMVIAWSAGRSLWLTTYSSVPWNRPFYERHGFVIVPEPDCGPELREILDKQRAALPEPDDRIAMVRAG</sequence>
<dbReference type="Pfam" id="PF00583">
    <property type="entry name" value="Acetyltransf_1"/>
    <property type="match status" value="1"/>
</dbReference>
<keyword evidence="5" id="KW-1185">Reference proteome</keyword>
<evidence type="ECO:0000256" key="2">
    <source>
        <dbReference type="ARBA" id="ARBA00023315"/>
    </source>
</evidence>